<evidence type="ECO:0000256" key="10">
    <source>
        <dbReference type="RuleBase" id="RU362125"/>
    </source>
</evidence>
<dbReference type="InterPro" id="IPR050741">
    <property type="entry name" value="Acyl-CoA_dehydrogenase"/>
</dbReference>
<keyword evidence="6 10" id="KW-0560">Oxidoreductase</keyword>
<dbReference type="InterPro" id="IPR006089">
    <property type="entry name" value="Acyl-CoA_DH_CS"/>
</dbReference>
<dbReference type="Gene3D" id="1.20.140.10">
    <property type="entry name" value="Butyryl-CoA Dehydrogenase, subunit A, domain 3"/>
    <property type="match status" value="1"/>
</dbReference>
<proteinExistence type="inferred from homology"/>
<dbReference type="InterPro" id="IPR009100">
    <property type="entry name" value="AcylCoA_DH/oxidase_NM_dom_sf"/>
</dbReference>
<feature type="domain" description="Acyl-CoA dehydrogenase/oxidase C-terminal" evidence="11">
    <location>
        <begin position="233"/>
        <end position="381"/>
    </location>
</feature>
<keyword evidence="4 10" id="KW-0285">Flavoprotein</keyword>
<keyword evidence="15" id="KW-1185">Reference proteome</keyword>
<organism evidence="14 15">
    <name type="scientific">Prauserella sediminis</name>
    <dbReference type="NCBI Taxonomy" id="577680"/>
    <lineage>
        <taxon>Bacteria</taxon>
        <taxon>Bacillati</taxon>
        <taxon>Actinomycetota</taxon>
        <taxon>Actinomycetes</taxon>
        <taxon>Pseudonocardiales</taxon>
        <taxon>Pseudonocardiaceae</taxon>
        <taxon>Prauserella</taxon>
        <taxon>Prauserella salsuginis group</taxon>
    </lineage>
</organism>
<dbReference type="InterPro" id="IPR046373">
    <property type="entry name" value="Acyl-CoA_Oxase/DH_mid-dom_sf"/>
</dbReference>
<evidence type="ECO:0000256" key="5">
    <source>
        <dbReference type="ARBA" id="ARBA00022827"/>
    </source>
</evidence>
<accession>A0A839XW19</accession>
<dbReference type="InterPro" id="IPR009075">
    <property type="entry name" value="AcylCo_DH/oxidase_C"/>
</dbReference>
<feature type="domain" description="Acyl-CoA oxidase/dehydrogenase middle" evidence="12">
    <location>
        <begin position="126"/>
        <end position="221"/>
    </location>
</feature>
<protein>
    <recommendedName>
        <fullName evidence="8">Acyl-[acyl-carrier-protein] dehydrogenase MbtN</fullName>
    </recommendedName>
    <alternativeName>
        <fullName evidence="9">Mycobactin synthase protein N</fullName>
    </alternativeName>
</protein>
<evidence type="ECO:0000256" key="7">
    <source>
        <dbReference type="ARBA" id="ARBA00037085"/>
    </source>
</evidence>
<dbReference type="Pfam" id="PF02771">
    <property type="entry name" value="Acyl-CoA_dh_N"/>
    <property type="match status" value="1"/>
</dbReference>
<comment type="cofactor">
    <cofactor evidence="1 10">
        <name>FAD</name>
        <dbReference type="ChEBI" id="CHEBI:57692"/>
    </cofactor>
</comment>
<comment type="similarity">
    <text evidence="3 10">Belongs to the acyl-CoA dehydrogenase family.</text>
</comment>
<dbReference type="InterPro" id="IPR013786">
    <property type="entry name" value="AcylCoA_DH/ox_N"/>
</dbReference>
<dbReference type="Gene3D" id="1.10.540.10">
    <property type="entry name" value="Acyl-CoA dehydrogenase/oxidase, N-terminal domain"/>
    <property type="match status" value="1"/>
</dbReference>
<dbReference type="GO" id="GO:0003995">
    <property type="term" value="F:acyl-CoA dehydrogenase activity"/>
    <property type="evidence" value="ECO:0007669"/>
    <property type="project" value="InterPro"/>
</dbReference>
<feature type="domain" description="Acyl-CoA dehydrogenase/oxidase N-terminal" evidence="13">
    <location>
        <begin position="11"/>
        <end position="122"/>
    </location>
</feature>
<dbReference type="Gene3D" id="2.40.110.10">
    <property type="entry name" value="Butyryl-CoA Dehydrogenase, subunit A, domain 2"/>
    <property type="match status" value="1"/>
</dbReference>
<sequence length="381" mass="41873">MNATYVSPWETEELTLLRDTATQFFTDVGMPQMEKWESQHFVDKEFWRQAGELGLLCAMVPEEYGGPGGTFLHHIAIMEAQGRTIDRGFGNSVHSGIVADYILAFGSEEQKRTWLPKMVSGEAIAAIAMTEPTAGSDLKAIRTRAVRDGDSYVIDGSKTFITNGGTADLVVVAAKTDPDAGAKGVSLLLVPADAPGFRRGRVLDKIGQQAADTSELFFDGVRVPATNLLGEEGAGFRMLMKQLSQERLFIGLGAIVAADVALEHTIRYTKEREAFGAPLFDMQNTRFELAECATAVRIGRIFFDDCVARHSRGELDATTASMAKYWLTQTQCDVIDRCLQLFGGYGYMREYPIARMYADARAQKIYGGANEVMKDLIARSL</sequence>
<gene>
    <name evidence="14" type="ORF">FB384_004542</name>
</gene>
<dbReference type="Proteomes" id="UP000564573">
    <property type="component" value="Unassembled WGS sequence"/>
</dbReference>
<dbReference type="InterPro" id="IPR036250">
    <property type="entry name" value="AcylCo_DH-like_C"/>
</dbReference>
<dbReference type="PANTHER" id="PTHR48083">
    <property type="entry name" value="MEDIUM-CHAIN SPECIFIC ACYL-COA DEHYDROGENASE, MITOCHONDRIAL-RELATED"/>
    <property type="match status" value="1"/>
</dbReference>
<evidence type="ECO:0000256" key="6">
    <source>
        <dbReference type="ARBA" id="ARBA00023002"/>
    </source>
</evidence>
<evidence type="ECO:0000256" key="2">
    <source>
        <dbReference type="ARBA" id="ARBA00005102"/>
    </source>
</evidence>
<dbReference type="GO" id="GO:0050660">
    <property type="term" value="F:flavin adenine dinucleotide binding"/>
    <property type="evidence" value="ECO:0007669"/>
    <property type="project" value="InterPro"/>
</dbReference>
<evidence type="ECO:0000256" key="8">
    <source>
        <dbReference type="ARBA" id="ARBA00040394"/>
    </source>
</evidence>
<evidence type="ECO:0000259" key="12">
    <source>
        <dbReference type="Pfam" id="PF02770"/>
    </source>
</evidence>
<dbReference type="PANTHER" id="PTHR48083:SF20">
    <property type="entry name" value="LONG-CHAIN SPECIFIC ACYL-COA DEHYDROGENASE, MITOCHONDRIAL"/>
    <property type="match status" value="1"/>
</dbReference>
<evidence type="ECO:0000313" key="15">
    <source>
        <dbReference type="Proteomes" id="UP000564573"/>
    </source>
</evidence>
<name>A0A839XW19_9PSEU</name>
<dbReference type="AlphaFoldDB" id="A0A839XW19"/>
<dbReference type="SUPFAM" id="SSF56645">
    <property type="entry name" value="Acyl-CoA dehydrogenase NM domain-like"/>
    <property type="match status" value="1"/>
</dbReference>
<dbReference type="FunFam" id="1.20.140.10:FF:000001">
    <property type="entry name" value="Acyl-CoA dehydrogenase"/>
    <property type="match status" value="1"/>
</dbReference>
<evidence type="ECO:0000256" key="1">
    <source>
        <dbReference type="ARBA" id="ARBA00001974"/>
    </source>
</evidence>
<dbReference type="InterPro" id="IPR006091">
    <property type="entry name" value="Acyl-CoA_Oxase/DH_mid-dom"/>
</dbReference>
<dbReference type="SUPFAM" id="SSF47203">
    <property type="entry name" value="Acyl-CoA dehydrogenase C-terminal domain-like"/>
    <property type="match status" value="1"/>
</dbReference>
<evidence type="ECO:0000256" key="3">
    <source>
        <dbReference type="ARBA" id="ARBA00009347"/>
    </source>
</evidence>
<dbReference type="GO" id="GO:0033539">
    <property type="term" value="P:fatty acid beta-oxidation using acyl-CoA dehydrogenase"/>
    <property type="evidence" value="ECO:0007669"/>
    <property type="project" value="TreeGrafter"/>
</dbReference>
<dbReference type="PROSITE" id="PS00072">
    <property type="entry name" value="ACYL_COA_DH_1"/>
    <property type="match status" value="1"/>
</dbReference>
<dbReference type="InterPro" id="IPR037069">
    <property type="entry name" value="AcylCoA_DH/ox_N_sf"/>
</dbReference>
<comment type="pathway">
    <text evidence="2">Siderophore biosynthesis; mycobactin biosynthesis.</text>
</comment>
<evidence type="ECO:0000256" key="4">
    <source>
        <dbReference type="ARBA" id="ARBA00022630"/>
    </source>
</evidence>
<dbReference type="FunFam" id="2.40.110.10:FF:000009">
    <property type="entry name" value="Acyl-CoA dehydrogenase"/>
    <property type="match status" value="1"/>
</dbReference>
<dbReference type="Pfam" id="PF02770">
    <property type="entry name" value="Acyl-CoA_dh_M"/>
    <property type="match status" value="1"/>
</dbReference>
<evidence type="ECO:0000259" key="13">
    <source>
        <dbReference type="Pfam" id="PF02771"/>
    </source>
</evidence>
<reference evidence="14 15" key="1">
    <citation type="submission" date="2020-08" db="EMBL/GenBank/DDBJ databases">
        <title>Sequencing the genomes of 1000 actinobacteria strains.</title>
        <authorList>
            <person name="Klenk H.-P."/>
        </authorList>
    </citation>
    <scope>NUCLEOTIDE SEQUENCE [LARGE SCALE GENOMIC DNA]</scope>
    <source>
        <strain evidence="14 15">DSM 45267</strain>
    </source>
</reference>
<dbReference type="GO" id="GO:0005737">
    <property type="term" value="C:cytoplasm"/>
    <property type="evidence" value="ECO:0007669"/>
    <property type="project" value="TreeGrafter"/>
</dbReference>
<comment type="caution">
    <text evidence="14">The sequence shown here is derived from an EMBL/GenBank/DDBJ whole genome shotgun (WGS) entry which is preliminary data.</text>
</comment>
<evidence type="ECO:0000256" key="9">
    <source>
        <dbReference type="ARBA" id="ARBA00042660"/>
    </source>
</evidence>
<dbReference type="Pfam" id="PF00441">
    <property type="entry name" value="Acyl-CoA_dh_1"/>
    <property type="match status" value="1"/>
</dbReference>
<comment type="function">
    <text evidence="7">Catalyzes the dehydrogenation at the alpha-beta position of ACP-bound acyl chains. This results in the introduction of a double bond in the lipidic chain, which is further transferred to the epsilon-amino group of lysine residue in the mycobactin core by MbtK.</text>
</comment>
<keyword evidence="5 10" id="KW-0274">FAD</keyword>
<evidence type="ECO:0000313" key="14">
    <source>
        <dbReference type="EMBL" id="MBB3665584.1"/>
    </source>
</evidence>
<dbReference type="EMBL" id="JACIBS010000005">
    <property type="protein sequence ID" value="MBB3665584.1"/>
    <property type="molecule type" value="Genomic_DNA"/>
</dbReference>
<evidence type="ECO:0000259" key="11">
    <source>
        <dbReference type="Pfam" id="PF00441"/>
    </source>
</evidence>
<dbReference type="PROSITE" id="PS00073">
    <property type="entry name" value="ACYL_COA_DH_2"/>
    <property type="match status" value="1"/>
</dbReference>
<dbReference type="RefSeq" id="WP_183786790.1">
    <property type="nucleotide sequence ID" value="NZ_JACIBS010000005.1"/>
</dbReference>